<gene>
    <name evidence="1" type="ORF">DPMN_086566</name>
</gene>
<organism evidence="1 2">
    <name type="scientific">Dreissena polymorpha</name>
    <name type="common">Zebra mussel</name>
    <name type="synonym">Mytilus polymorpha</name>
    <dbReference type="NCBI Taxonomy" id="45954"/>
    <lineage>
        <taxon>Eukaryota</taxon>
        <taxon>Metazoa</taxon>
        <taxon>Spiralia</taxon>
        <taxon>Lophotrochozoa</taxon>
        <taxon>Mollusca</taxon>
        <taxon>Bivalvia</taxon>
        <taxon>Autobranchia</taxon>
        <taxon>Heteroconchia</taxon>
        <taxon>Euheterodonta</taxon>
        <taxon>Imparidentia</taxon>
        <taxon>Neoheterodontei</taxon>
        <taxon>Myida</taxon>
        <taxon>Dreissenoidea</taxon>
        <taxon>Dreissenidae</taxon>
        <taxon>Dreissena</taxon>
    </lineage>
</organism>
<name>A0A9D4KRF8_DREPO</name>
<keyword evidence="2" id="KW-1185">Reference proteome</keyword>
<accession>A0A9D4KRF8</accession>
<dbReference type="AlphaFoldDB" id="A0A9D4KRF8"/>
<dbReference type="Proteomes" id="UP000828390">
    <property type="component" value="Unassembled WGS sequence"/>
</dbReference>
<proteinExistence type="predicted"/>
<dbReference type="EMBL" id="JAIWYP010000003">
    <property type="protein sequence ID" value="KAH3844308.1"/>
    <property type="molecule type" value="Genomic_DNA"/>
</dbReference>
<evidence type="ECO:0000313" key="2">
    <source>
        <dbReference type="Proteomes" id="UP000828390"/>
    </source>
</evidence>
<reference evidence="1" key="2">
    <citation type="submission" date="2020-11" db="EMBL/GenBank/DDBJ databases">
        <authorList>
            <person name="McCartney M.A."/>
            <person name="Auch B."/>
            <person name="Kono T."/>
            <person name="Mallez S."/>
            <person name="Becker A."/>
            <person name="Gohl D.M."/>
            <person name="Silverstein K.A.T."/>
            <person name="Koren S."/>
            <person name="Bechman K.B."/>
            <person name="Herman A."/>
            <person name="Abrahante J.E."/>
            <person name="Garbe J."/>
        </authorList>
    </citation>
    <scope>NUCLEOTIDE SEQUENCE</scope>
    <source>
        <strain evidence="1">Duluth1</strain>
        <tissue evidence="1">Whole animal</tissue>
    </source>
</reference>
<protein>
    <submittedName>
        <fullName evidence="1">Uncharacterized protein</fullName>
    </submittedName>
</protein>
<evidence type="ECO:0000313" key="1">
    <source>
        <dbReference type="EMBL" id="KAH3844308.1"/>
    </source>
</evidence>
<comment type="caution">
    <text evidence="1">The sequence shown here is derived from an EMBL/GenBank/DDBJ whole genome shotgun (WGS) entry which is preliminary data.</text>
</comment>
<sequence length="51" mass="5458">MFVAVFLVTAATNIGVILCVTSTFLNSGIPAGYLRPDHQCSLACPHRSFAF</sequence>
<reference evidence="1" key="1">
    <citation type="journal article" date="2019" name="bioRxiv">
        <title>The Genome of the Zebra Mussel, Dreissena polymorpha: A Resource for Invasive Species Research.</title>
        <authorList>
            <person name="McCartney M.A."/>
            <person name="Auch B."/>
            <person name="Kono T."/>
            <person name="Mallez S."/>
            <person name="Zhang Y."/>
            <person name="Obille A."/>
            <person name="Becker A."/>
            <person name="Abrahante J.E."/>
            <person name="Garbe J."/>
            <person name="Badalamenti J.P."/>
            <person name="Herman A."/>
            <person name="Mangelson H."/>
            <person name="Liachko I."/>
            <person name="Sullivan S."/>
            <person name="Sone E.D."/>
            <person name="Koren S."/>
            <person name="Silverstein K.A.T."/>
            <person name="Beckman K.B."/>
            <person name="Gohl D.M."/>
        </authorList>
    </citation>
    <scope>NUCLEOTIDE SEQUENCE</scope>
    <source>
        <strain evidence="1">Duluth1</strain>
        <tissue evidence="1">Whole animal</tissue>
    </source>
</reference>